<protein>
    <submittedName>
        <fullName evidence="2">Uncharacterized protein</fullName>
    </submittedName>
</protein>
<evidence type="ECO:0000256" key="1">
    <source>
        <dbReference type="SAM" id="MobiDB-lite"/>
    </source>
</evidence>
<reference evidence="2" key="1">
    <citation type="submission" date="2021-12" db="EMBL/GenBank/DDBJ databases">
        <title>Prjna785345.</title>
        <authorList>
            <person name="Rujirawat T."/>
            <person name="Krajaejun T."/>
        </authorList>
    </citation>
    <scope>NUCLEOTIDE SEQUENCE</scope>
    <source>
        <strain evidence="2">Pi057C3</strain>
    </source>
</reference>
<organism evidence="2 3">
    <name type="scientific">Pythium insidiosum</name>
    <name type="common">Pythiosis disease agent</name>
    <dbReference type="NCBI Taxonomy" id="114742"/>
    <lineage>
        <taxon>Eukaryota</taxon>
        <taxon>Sar</taxon>
        <taxon>Stramenopiles</taxon>
        <taxon>Oomycota</taxon>
        <taxon>Peronosporomycetes</taxon>
        <taxon>Pythiales</taxon>
        <taxon>Pythiaceae</taxon>
        <taxon>Pythium</taxon>
    </lineage>
</organism>
<dbReference type="AlphaFoldDB" id="A0AAD5Q8Q1"/>
<dbReference type="Proteomes" id="UP001209570">
    <property type="component" value="Unassembled WGS sequence"/>
</dbReference>
<feature type="compositionally biased region" description="Basic and acidic residues" evidence="1">
    <location>
        <begin position="177"/>
        <end position="188"/>
    </location>
</feature>
<name>A0AAD5Q8Q1_PYTIN</name>
<evidence type="ECO:0000313" key="3">
    <source>
        <dbReference type="Proteomes" id="UP001209570"/>
    </source>
</evidence>
<feature type="region of interest" description="Disordered" evidence="1">
    <location>
        <begin position="157"/>
        <end position="226"/>
    </location>
</feature>
<dbReference type="EMBL" id="JAKCXM010000253">
    <property type="protein sequence ID" value="KAJ0397422.1"/>
    <property type="molecule type" value="Genomic_DNA"/>
</dbReference>
<evidence type="ECO:0000313" key="2">
    <source>
        <dbReference type="EMBL" id="KAJ0397422.1"/>
    </source>
</evidence>
<comment type="caution">
    <text evidence="2">The sequence shown here is derived from an EMBL/GenBank/DDBJ whole genome shotgun (WGS) entry which is preliminary data.</text>
</comment>
<sequence length="226" mass="24059">MRTTEALLDRETKEEQERTWIYLLHQQNPPLTRRPTAPTPATSGLIPLAPMATHTASPLVAARAAAAALHVPAPIGAHSPAPVAANATWAQPRIATASPRLPSVRQGDATSVFGSMVKLEKPQTLPPPSSLAPALTTPSAGFAFRSILSKPTMATPPALSSLAGASNGLTGFIPKRRREESEEARTPADEDNDDDEDDMSPKGSKRSCLPKKCDFPMCKNSSRILQ</sequence>
<feature type="compositionally biased region" description="Acidic residues" evidence="1">
    <location>
        <begin position="189"/>
        <end position="198"/>
    </location>
</feature>
<accession>A0AAD5Q8Q1</accession>
<proteinExistence type="predicted"/>
<gene>
    <name evidence="2" type="ORF">P43SY_008593</name>
</gene>
<keyword evidence="3" id="KW-1185">Reference proteome</keyword>